<dbReference type="SUPFAM" id="SSF56112">
    <property type="entry name" value="Protein kinase-like (PK-like)"/>
    <property type="match status" value="1"/>
</dbReference>
<keyword evidence="2" id="KW-0723">Serine/threonine-protein kinase</keyword>
<feature type="domain" description="Cryptic POLO box 2 (CPB2)" evidence="9">
    <location>
        <begin position="479"/>
        <end position="608"/>
    </location>
</feature>
<evidence type="ECO:0000256" key="1">
    <source>
        <dbReference type="ARBA" id="ARBA00004496"/>
    </source>
</evidence>
<dbReference type="GO" id="GO:0005634">
    <property type="term" value="C:nucleus"/>
    <property type="evidence" value="ECO:0007669"/>
    <property type="project" value="TreeGrafter"/>
</dbReference>
<keyword evidence="5 10" id="KW-0418">Kinase</keyword>
<evidence type="ECO:0000256" key="5">
    <source>
        <dbReference type="ARBA" id="ARBA00022777"/>
    </source>
</evidence>
<gene>
    <name evidence="10" type="ORF">FB45DRAFT_824000</name>
</gene>
<feature type="domain" description="Cryptic POLO box 1 (CPB1)" evidence="8">
    <location>
        <begin position="370"/>
        <end position="478"/>
    </location>
</feature>
<feature type="domain" description="Protein kinase" evidence="7">
    <location>
        <begin position="1"/>
        <end position="242"/>
    </location>
</feature>
<dbReference type="InterPro" id="IPR000719">
    <property type="entry name" value="Prot_kinase_dom"/>
</dbReference>
<evidence type="ECO:0000259" key="7">
    <source>
        <dbReference type="PROSITE" id="PS50011"/>
    </source>
</evidence>
<dbReference type="EMBL" id="JARKIF010000003">
    <property type="protein sequence ID" value="KAJ7644083.1"/>
    <property type="molecule type" value="Genomic_DNA"/>
</dbReference>
<proteinExistence type="predicted"/>
<dbReference type="Gene3D" id="3.30.1120.130">
    <property type="match status" value="1"/>
</dbReference>
<dbReference type="GO" id="GO:0004674">
    <property type="term" value="F:protein serine/threonine kinase activity"/>
    <property type="evidence" value="ECO:0007669"/>
    <property type="project" value="UniProtKB-KW"/>
</dbReference>
<keyword evidence="11" id="KW-1185">Reference proteome</keyword>
<evidence type="ECO:0000259" key="9">
    <source>
        <dbReference type="PROSITE" id="PS51985"/>
    </source>
</evidence>
<sequence length="740" mass="82346">MEEIGSGTSSIVYLVNCKRGRLRNRQVALRKISSLPSSSALHQSLSHPCIVTLFSTFSAPSAHFHLLELCSGGPLAKYLEDNTLNEAHLRGLLKSLVDALIYLKKQGILHRNIKPSNILLTSDRRIKLGDFDLATRLPPSKLPLDCFDAQPHFVAPEILAGHPYSFDSDIFSAGCTSLACLSGRCPSEVNLPENASLEAQDLMARMVETVGVCGHPLDLLQHIFKDPKQRIELHAIPGHPFFEANLPVTPLGENGPKLSNSILSKHALFESVSGSKQDIYSRRKRFLNNTANDDLRGIHRLRHEASTKRIVSDPLPLKKSLDLSELSLEPFPRRVERPVTQDDDISDNPVSALCHRNHLYLTAQLQPIPIGTTRPVPFTTMLLAPEVHKTVHGQVTILPSHSLLVDLREGERRRGQKGVEVLLISPSGTEIEIYSAPHLSLPCCLAEPTKKYTVDSLPSAYWRQYNDAGLLVERIKQRTPKLMLHTGVAKCTLMANSPPADIELLFGSADGPRMRIRLSRQSGSWEIAKHTSGARGEEWTKKVLRTIDEPPFISLADWDALEAIEQENVVHVVGFLRSCDALEQLECQDHSISFPYSKRRRHTPLPTSVSSTQSLSTFNFLPRPPKLAVSQIDVDPLLDKASVEGQHLSVLGKTVVLPTWCKDDLDFTAANQLAPQTKFIPSVGWCIRHGSRVSQGGRYKIMFFDGTVLEIDVDEDWAELTPQSGETTRCHPFFLFLPQR</sequence>
<dbReference type="GO" id="GO:0005737">
    <property type="term" value="C:cytoplasm"/>
    <property type="evidence" value="ECO:0007669"/>
    <property type="project" value="UniProtKB-SubCell"/>
</dbReference>
<comment type="caution">
    <text evidence="10">The sequence shown here is derived from an EMBL/GenBank/DDBJ whole genome shotgun (WGS) entry which is preliminary data.</text>
</comment>
<accession>A0AAD7CB08</accession>
<keyword evidence="3" id="KW-0808">Transferase</keyword>
<dbReference type="PANTHER" id="PTHR24345">
    <property type="entry name" value="SERINE/THREONINE-PROTEIN KINASE PLK"/>
    <property type="match status" value="1"/>
</dbReference>
<name>A0AAD7CB08_9AGAR</name>
<evidence type="ECO:0000259" key="8">
    <source>
        <dbReference type="PROSITE" id="PS51984"/>
    </source>
</evidence>
<dbReference type="Proteomes" id="UP001221142">
    <property type="component" value="Unassembled WGS sequence"/>
</dbReference>
<protein>
    <submittedName>
        <fullName evidence="10">Kinase-like domain-containing protein</fullName>
    </submittedName>
</protein>
<dbReference type="PANTHER" id="PTHR24345:SF91">
    <property type="entry name" value="SERINE_THREONINE-PROTEIN KINASE PLK4"/>
    <property type="match status" value="1"/>
</dbReference>
<keyword evidence="4" id="KW-0547">Nucleotide-binding</keyword>
<dbReference type="CDD" id="cd00180">
    <property type="entry name" value="PKc"/>
    <property type="match status" value="1"/>
</dbReference>
<dbReference type="AlphaFoldDB" id="A0AAD7CB08"/>
<dbReference type="GO" id="GO:0005524">
    <property type="term" value="F:ATP binding"/>
    <property type="evidence" value="ECO:0007669"/>
    <property type="project" value="UniProtKB-KW"/>
</dbReference>
<evidence type="ECO:0000256" key="2">
    <source>
        <dbReference type="ARBA" id="ARBA00022527"/>
    </source>
</evidence>
<dbReference type="Pfam" id="PF00069">
    <property type="entry name" value="Pkinase"/>
    <property type="match status" value="1"/>
</dbReference>
<dbReference type="InterPro" id="IPR046437">
    <property type="entry name" value="Ser_Thr-PK_POLO_box_1_sf"/>
</dbReference>
<dbReference type="PROSITE" id="PS51984">
    <property type="entry name" value="CPB1"/>
    <property type="match status" value="1"/>
</dbReference>
<dbReference type="Gene3D" id="3.30.1120.120">
    <property type="match status" value="1"/>
</dbReference>
<dbReference type="InterPro" id="IPR033698">
    <property type="entry name" value="POLO_box_Plk4_2"/>
</dbReference>
<dbReference type="InterPro" id="IPR047108">
    <property type="entry name" value="Plk4-like_POLO_box_2_sf"/>
</dbReference>
<dbReference type="InterPro" id="IPR011009">
    <property type="entry name" value="Kinase-like_dom_sf"/>
</dbReference>
<dbReference type="PROSITE" id="PS51985">
    <property type="entry name" value="CPB2"/>
    <property type="match status" value="1"/>
</dbReference>
<keyword evidence="6" id="KW-0067">ATP-binding</keyword>
<comment type="subcellular location">
    <subcellularLocation>
        <location evidence="1">Cytoplasm</location>
    </subcellularLocation>
</comment>
<evidence type="ECO:0000256" key="4">
    <source>
        <dbReference type="ARBA" id="ARBA00022741"/>
    </source>
</evidence>
<dbReference type="InterPro" id="IPR033699">
    <property type="entry name" value="POLO_box_Plk4_1"/>
</dbReference>
<dbReference type="PROSITE" id="PS50011">
    <property type="entry name" value="PROTEIN_KINASE_DOM"/>
    <property type="match status" value="1"/>
</dbReference>
<evidence type="ECO:0000313" key="11">
    <source>
        <dbReference type="Proteomes" id="UP001221142"/>
    </source>
</evidence>
<reference evidence="10" key="1">
    <citation type="submission" date="2023-03" db="EMBL/GenBank/DDBJ databases">
        <title>Massive genome expansion in bonnet fungi (Mycena s.s.) driven by repeated elements and novel gene families across ecological guilds.</title>
        <authorList>
            <consortium name="Lawrence Berkeley National Laboratory"/>
            <person name="Harder C.B."/>
            <person name="Miyauchi S."/>
            <person name="Viragh M."/>
            <person name="Kuo A."/>
            <person name="Thoen E."/>
            <person name="Andreopoulos B."/>
            <person name="Lu D."/>
            <person name="Skrede I."/>
            <person name="Drula E."/>
            <person name="Henrissat B."/>
            <person name="Morin E."/>
            <person name="Kohler A."/>
            <person name="Barry K."/>
            <person name="LaButti K."/>
            <person name="Morin E."/>
            <person name="Salamov A."/>
            <person name="Lipzen A."/>
            <person name="Mereny Z."/>
            <person name="Hegedus B."/>
            <person name="Baldrian P."/>
            <person name="Stursova M."/>
            <person name="Weitz H."/>
            <person name="Taylor A."/>
            <person name="Grigoriev I.V."/>
            <person name="Nagy L.G."/>
            <person name="Martin F."/>
            <person name="Kauserud H."/>
        </authorList>
    </citation>
    <scope>NUCLEOTIDE SEQUENCE</scope>
    <source>
        <strain evidence="10">9284</strain>
    </source>
</reference>
<evidence type="ECO:0000256" key="6">
    <source>
        <dbReference type="ARBA" id="ARBA00022840"/>
    </source>
</evidence>
<dbReference type="Gene3D" id="1.10.510.10">
    <property type="entry name" value="Transferase(Phosphotransferase) domain 1"/>
    <property type="match status" value="1"/>
</dbReference>
<evidence type="ECO:0000256" key="3">
    <source>
        <dbReference type="ARBA" id="ARBA00022679"/>
    </source>
</evidence>
<evidence type="ECO:0000313" key="10">
    <source>
        <dbReference type="EMBL" id="KAJ7644083.1"/>
    </source>
</evidence>
<organism evidence="10 11">
    <name type="scientific">Roridomyces roridus</name>
    <dbReference type="NCBI Taxonomy" id="1738132"/>
    <lineage>
        <taxon>Eukaryota</taxon>
        <taxon>Fungi</taxon>
        <taxon>Dikarya</taxon>
        <taxon>Basidiomycota</taxon>
        <taxon>Agaricomycotina</taxon>
        <taxon>Agaricomycetes</taxon>
        <taxon>Agaricomycetidae</taxon>
        <taxon>Agaricales</taxon>
        <taxon>Marasmiineae</taxon>
        <taxon>Mycenaceae</taxon>
        <taxon>Roridomyces</taxon>
    </lineage>
</organism>
<dbReference type="Pfam" id="PF18190">
    <property type="entry name" value="Plk4_PB1"/>
    <property type="match status" value="1"/>
</dbReference>